<comment type="caution">
    <text evidence="4">The sequence shown here is derived from an EMBL/GenBank/DDBJ whole genome shotgun (WGS) entry which is preliminary data.</text>
</comment>
<feature type="transmembrane region" description="Helical" evidence="2">
    <location>
        <begin position="224"/>
        <end position="245"/>
    </location>
</feature>
<dbReference type="InterPro" id="IPR014529">
    <property type="entry name" value="UCP026631"/>
</dbReference>
<feature type="transmembrane region" description="Helical" evidence="2">
    <location>
        <begin position="199"/>
        <end position="218"/>
    </location>
</feature>
<dbReference type="InterPro" id="IPR005182">
    <property type="entry name" value="YdbS-like_PH"/>
</dbReference>
<evidence type="ECO:0000313" key="5">
    <source>
        <dbReference type="Proteomes" id="UP001501447"/>
    </source>
</evidence>
<keyword evidence="2" id="KW-0812">Transmembrane</keyword>
<evidence type="ECO:0000313" key="4">
    <source>
        <dbReference type="EMBL" id="GAA2606702.1"/>
    </source>
</evidence>
<feature type="transmembrane region" description="Helical" evidence="2">
    <location>
        <begin position="68"/>
        <end position="88"/>
    </location>
</feature>
<proteinExistence type="predicted"/>
<reference evidence="5" key="1">
    <citation type="journal article" date="2019" name="Int. J. Syst. Evol. Microbiol.">
        <title>The Global Catalogue of Microorganisms (GCM) 10K type strain sequencing project: providing services to taxonomists for standard genome sequencing and annotation.</title>
        <authorList>
            <consortium name="The Broad Institute Genomics Platform"/>
            <consortium name="The Broad Institute Genome Sequencing Center for Infectious Disease"/>
            <person name="Wu L."/>
            <person name="Ma J."/>
        </authorList>
    </citation>
    <scope>NUCLEOTIDE SEQUENCE [LARGE SCALE GENOMIC DNA]</scope>
    <source>
        <strain evidence="5">JCM 16373</strain>
    </source>
</reference>
<dbReference type="Pfam" id="PF03703">
    <property type="entry name" value="bPH_2"/>
    <property type="match status" value="3"/>
</dbReference>
<organism evidence="4 5">
    <name type="scientific">Streptomyces axinellae</name>
    <dbReference type="NCBI Taxonomy" id="552788"/>
    <lineage>
        <taxon>Bacteria</taxon>
        <taxon>Bacillati</taxon>
        <taxon>Actinomycetota</taxon>
        <taxon>Actinomycetes</taxon>
        <taxon>Kitasatosporales</taxon>
        <taxon>Streptomycetaceae</taxon>
        <taxon>Streptomyces</taxon>
    </lineage>
</organism>
<feature type="domain" description="YdbS-like PH" evidence="3">
    <location>
        <begin position="261"/>
        <end position="324"/>
    </location>
</feature>
<feature type="domain" description="YdbS-like PH" evidence="3">
    <location>
        <begin position="90"/>
        <end position="167"/>
    </location>
</feature>
<dbReference type="PANTHER" id="PTHR34473">
    <property type="entry name" value="UPF0699 TRANSMEMBRANE PROTEIN YDBS"/>
    <property type="match status" value="1"/>
</dbReference>
<feature type="domain" description="YdbS-like PH" evidence="3">
    <location>
        <begin position="373"/>
        <end position="439"/>
    </location>
</feature>
<dbReference type="PANTHER" id="PTHR34473:SF2">
    <property type="entry name" value="UPF0699 TRANSMEMBRANE PROTEIN YDBT"/>
    <property type="match status" value="1"/>
</dbReference>
<keyword evidence="5" id="KW-1185">Reference proteome</keyword>
<protein>
    <submittedName>
        <fullName evidence="4">PH domain-containing protein</fullName>
    </submittedName>
</protein>
<keyword evidence="2" id="KW-1133">Transmembrane helix</keyword>
<sequence>MKPGPGAASPAPPGPSAAGPRFLPRRPEGSRLHPVTPWRRAWAPLAALLAFCAHDFERAREWSERLTAGWVLLGLAALLPVAAAYGFLSWWCTSYLVTDTELRIHTGLFFRRAAHIRLDRIQAVDVSRPLLARLVGVAKLKLDAVGTESKDELAYLGEAEAVALRAELLARAAGMAPEDAPEAGEAPSRDLLRLRPRTLIVSVLLTGGAWGMLAALFVVPAGVYLGAGSVWPALAALLPLAGGFWTTGAGRVVREWDWTVAESPDGLRLDSGLLDRRHATVPPGRVQAVRIVEPLLWRRRGWVRVDLRIAGAGKDAEHDGLLLPVAEWGEAATVLSRVLPGVVLDEALASAAPAPRRARWCAPVVRRGYAHGVTPEVFVTREGLLKRSTTLVPHAKVQSVRLTQGPWERRHALADVCLDHGANGKACARLRDVTEARALVHAQAERSRAGRRTAAPDRWLT</sequence>
<evidence type="ECO:0000256" key="1">
    <source>
        <dbReference type="SAM" id="MobiDB-lite"/>
    </source>
</evidence>
<dbReference type="EMBL" id="BAAARJ010000005">
    <property type="protein sequence ID" value="GAA2606702.1"/>
    <property type="molecule type" value="Genomic_DNA"/>
</dbReference>
<dbReference type="PIRSF" id="PIRSF026631">
    <property type="entry name" value="UCP026631"/>
    <property type="match status" value="1"/>
</dbReference>
<keyword evidence="2" id="KW-0472">Membrane</keyword>
<dbReference type="RefSeq" id="WP_344564316.1">
    <property type="nucleotide sequence ID" value="NZ_BAAARJ010000005.1"/>
</dbReference>
<dbReference type="Proteomes" id="UP001501447">
    <property type="component" value="Unassembled WGS sequence"/>
</dbReference>
<feature type="region of interest" description="Disordered" evidence="1">
    <location>
        <begin position="1"/>
        <end position="23"/>
    </location>
</feature>
<name>A0ABP6C7Q3_9ACTN</name>
<evidence type="ECO:0000256" key="2">
    <source>
        <dbReference type="SAM" id="Phobius"/>
    </source>
</evidence>
<evidence type="ECO:0000259" key="3">
    <source>
        <dbReference type="Pfam" id="PF03703"/>
    </source>
</evidence>
<accession>A0ABP6C7Q3</accession>
<gene>
    <name evidence="4" type="ORF">GCM10009863_20210</name>
</gene>